<dbReference type="Proteomes" id="UP000428325">
    <property type="component" value="Chromosome"/>
</dbReference>
<keyword evidence="4 7" id="KW-0812">Transmembrane</keyword>
<evidence type="ECO:0000256" key="4">
    <source>
        <dbReference type="ARBA" id="ARBA00022692"/>
    </source>
</evidence>
<feature type="domain" description="ABC transmembrane type-1" evidence="8">
    <location>
        <begin position="105"/>
        <end position="319"/>
    </location>
</feature>
<dbReference type="Gene3D" id="1.10.3720.10">
    <property type="entry name" value="MetI-like"/>
    <property type="match status" value="1"/>
</dbReference>
<name>A0A6B9FD62_9EURY</name>
<evidence type="ECO:0000313" key="10">
    <source>
        <dbReference type="Proteomes" id="UP000428325"/>
    </source>
</evidence>
<evidence type="ECO:0000256" key="7">
    <source>
        <dbReference type="RuleBase" id="RU363032"/>
    </source>
</evidence>
<dbReference type="AlphaFoldDB" id="A0A6B9FD62"/>
<dbReference type="Pfam" id="PF00528">
    <property type="entry name" value="BPD_transp_1"/>
    <property type="match status" value="1"/>
</dbReference>
<dbReference type="EMBL" id="CP034345">
    <property type="protein sequence ID" value="QGX93839.1"/>
    <property type="molecule type" value="Genomic_DNA"/>
</dbReference>
<dbReference type="InterPro" id="IPR035906">
    <property type="entry name" value="MetI-like_sf"/>
</dbReference>
<comment type="subcellular location">
    <subcellularLocation>
        <location evidence="1 7">Cell membrane</location>
        <topology evidence="1 7">Multi-pass membrane protein</topology>
    </subcellularLocation>
</comment>
<organism evidence="9 10">
    <name type="scientific">Haloplanus rallus</name>
    <dbReference type="NCBI Taxonomy" id="1816183"/>
    <lineage>
        <taxon>Archaea</taxon>
        <taxon>Methanobacteriati</taxon>
        <taxon>Methanobacteriota</taxon>
        <taxon>Stenosarchaea group</taxon>
        <taxon>Halobacteria</taxon>
        <taxon>Halobacteriales</taxon>
        <taxon>Haloferacaceae</taxon>
        <taxon>Haloplanus</taxon>
    </lineage>
</organism>
<feature type="transmembrane region" description="Helical" evidence="7">
    <location>
        <begin position="108"/>
        <end position="130"/>
    </location>
</feature>
<dbReference type="SUPFAM" id="SSF161098">
    <property type="entry name" value="MetI-like"/>
    <property type="match status" value="1"/>
</dbReference>
<protein>
    <submittedName>
        <fullName evidence="9">Sugar ABC transporter permease</fullName>
    </submittedName>
</protein>
<feature type="transmembrane region" description="Helical" evidence="7">
    <location>
        <begin position="84"/>
        <end position="102"/>
    </location>
</feature>
<dbReference type="GO" id="GO:0055085">
    <property type="term" value="P:transmembrane transport"/>
    <property type="evidence" value="ECO:0007669"/>
    <property type="project" value="InterPro"/>
</dbReference>
<feature type="transmembrane region" description="Helical" evidence="7">
    <location>
        <begin position="142"/>
        <end position="163"/>
    </location>
</feature>
<evidence type="ECO:0000256" key="2">
    <source>
        <dbReference type="ARBA" id="ARBA00022448"/>
    </source>
</evidence>
<keyword evidence="10" id="KW-1185">Reference proteome</keyword>
<reference evidence="9 10" key="1">
    <citation type="submission" date="2018-12" db="EMBL/GenBank/DDBJ databases">
        <title>Complete genome sequence of Haloplanus rallus MBLA0036.</title>
        <authorList>
            <person name="Nam Y.-d."/>
            <person name="Kang J."/>
            <person name="Chung W.-H."/>
            <person name="Park Y.S."/>
        </authorList>
    </citation>
    <scope>NUCLEOTIDE SEQUENCE [LARGE SCALE GENOMIC DNA]</scope>
    <source>
        <strain evidence="9 10">MBLA0036</strain>
    </source>
</reference>
<sequence>MNYVRQDTRGEARMSTVRDALWSGVDQTRERSESVLSRLFEGDRMLVVLTVGPAVALMTISAAIPVVWALYLSMHEAGALDPNWTWIGFGNYLSLFGSSMYWEAFRASFVFGFGSVGLQLVVGLVTALLLTRKFRGVILTRALVFLPYLIPTVVVGMIFRLMMNEQFGIINIVATDVGIIDEGIAFLGEPSLAMPSLIVLNSWKFSIFITMMVLARLQSIPDSFYEAATMNGAGPLRKFRDITYPQIRGVLLLVVLLRGVWMFNKFDIIWIVTGGGPGRTTETLPVRIYRVAFINFDLGMAGAISGTLFAFLGLAAIVYFAGFKPAEEVQR</sequence>
<dbReference type="CDD" id="cd06261">
    <property type="entry name" value="TM_PBP2"/>
    <property type="match status" value="1"/>
</dbReference>
<keyword evidence="3" id="KW-1003">Cell membrane</keyword>
<keyword evidence="6 7" id="KW-0472">Membrane</keyword>
<evidence type="ECO:0000256" key="5">
    <source>
        <dbReference type="ARBA" id="ARBA00022989"/>
    </source>
</evidence>
<feature type="transmembrane region" description="Helical" evidence="7">
    <location>
        <begin position="250"/>
        <end position="272"/>
    </location>
</feature>
<feature type="transmembrane region" description="Helical" evidence="7">
    <location>
        <begin position="292"/>
        <end position="321"/>
    </location>
</feature>
<dbReference type="PANTHER" id="PTHR43005:SF1">
    <property type="entry name" value="SPERMIDINE_PUTRESCINE TRANSPORT SYSTEM PERMEASE PROTEIN"/>
    <property type="match status" value="1"/>
</dbReference>
<dbReference type="PROSITE" id="PS50928">
    <property type="entry name" value="ABC_TM1"/>
    <property type="match status" value="1"/>
</dbReference>
<gene>
    <name evidence="9" type="ORF">EI982_03085</name>
</gene>
<comment type="similarity">
    <text evidence="7">Belongs to the binding-protein-dependent transport system permease family.</text>
</comment>
<keyword evidence="2 7" id="KW-0813">Transport</keyword>
<accession>A0A6B9FD62</accession>
<dbReference type="PANTHER" id="PTHR43005">
    <property type="entry name" value="BLR7065 PROTEIN"/>
    <property type="match status" value="1"/>
</dbReference>
<dbReference type="KEGG" id="hra:EI982_03085"/>
<evidence type="ECO:0000259" key="8">
    <source>
        <dbReference type="PROSITE" id="PS50928"/>
    </source>
</evidence>
<dbReference type="InterPro" id="IPR000515">
    <property type="entry name" value="MetI-like"/>
</dbReference>
<keyword evidence="5 7" id="KW-1133">Transmembrane helix</keyword>
<feature type="transmembrane region" description="Helical" evidence="7">
    <location>
        <begin position="46"/>
        <end position="72"/>
    </location>
</feature>
<evidence type="ECO:0000256" key="1">
    <source>
        <dbReference type="ARBA" id="ARBA00004651"/>
    </source>
</evidence>
<evidence type="ECO:0000313" key="9">
    <source>
        <dbReference type="EMBL" id="QGX93839.1"/>
    </source>
</evidence>
<evidence type="ECO:0000256" key="6">
    <source>
        <dbReference type="ARBA" id="ARBA00023136"/>
    </source>
</evidence>
<dbReference type="GO" id="GO:0005886">
    <property type="term" value="C:plasma membrane"/>
    <property type="evidence" value="ECO:0007669"/>
    <property type="project" value="UniProtKB-SubCell"/>
</dbReference>
<proteinExistence type="inferred from homology"/>
<evidence type="ECO:0000256" key="3">
    <source>
        <dbReference type="ARBA" id="ARBA00022475"/>
    </source>
</evidence>